<feature type="domain" description="SLH" evidence="3">
    <location>
        <begin position="162"/>
        <end position="225"/>
    </location>
</feature>
<dbReference type="AlphaFoldDB" id="S0FV29"/>
<dbReference type="Gene3D" id="2.60.40.2360">
    <property type="entry name" value="Intracellular proteinase inhibitor BsuPI"/>
    <property type="match status" value="1"/>
</dbReference>
<dbReference type="InterPro" id="IPR020481">
    <property type="entry name" value="Intracell_prot_inh_BsuPI"/>
</dbReference>
<dbReference type="eggNOG" id="COG3408">
    <property type="taxonomic scope" value="Bacteria"/>
</dbReference>
<dbReference type="PATRIC" id="fig|1195236.3.peg.1283"/>
<keyword evidence="5" id="KW-1185">Reference proteome</keyword>
<gene>
    <name evidence="4" type="ORF">CTER_0988</name>
</gene>
<dbReference type="InterPro" id="IPR038144">
    <property type="entry name" value="IPI"/>
</dbReference>
<accession>S0FV29</accession>
<evidence type="ECO:0000256" key="1">
    <source>
        <dbReference type="ARBA" id="ARBA00022737"/>
    </source>
</evidence>
<feature type="chain" id="PRO_5004497355" evidence="2">
    <location>
        <begin position="24"/>
        <end position="342"/>
    </location>
</feature>
<dbReference type="Proteomes" id="UP000014155">
    <property type="component" value="Unassembled WGS sequence"/>
</dbReference>
<dbReference type="RefSeq" id="WP_004624333.1">
    <property type="nucleotide sequence ID" value="NZ_AORV01000022.1"/>
</dbReference>
<dbReference type="Pfam" id="PF12690">
    <property type="entry name" value="BsuPI"/>
    <property type="match status" value="1"/>
</dbReference>
<dbReference type="Pfam" id="PF00395">
    <property type="entry name" value="SLH"/>
    <property type="match status" value="2"/>
</dbReference>
<reference evidence="4 5" key="1">
    <citation type="journal article" date="2013" name="Genome Announc.">
        <title>Draft Genome Sequence of the Cellulolytic, Mesophilic, Anaerobic Bacterium Clostridium termitidis Strain CT1112 (DSM 5398).</title>
        <authorList>
            <person name="Lal S."/>
            <person name="Ramachandran U."/>
            <person name="Zhang X."/>
            <person name="Munir R."/>
            <person name="Sparling R."/>
            <person name="Levin D.B."/>
        </authorList>
    </citation>
    <scope>NUCLEOTIDE SEQUENCE [LARGE SCALE GENOMIC DNA]</scope>
    <source>
        <strain evidence="4 5">CT1112</strain>
    </source>
</reference>
<comment type="caution">
    <text evidence="4">The sequence shown here is derived from an EMBL/GenBank/DDBJ whole genome shotgun (WGS) entry which is preliminary data.</text>
</comment>
<dbReference type="PROSITE" id="PS51272">
    <property type="entry name" value="SLH"/>
    <property type="match status" value="2"/>
</dbReference>
<organism evidence="4 5">
    <name type="scientific">Ruminiclostridium cellobioparum subsp. termitidis CT1112</name>
    <dbReference type="NCBI Taxonomy" id="1195236"/>
    <lineage>
        <taxon>Bacteria</taxon>
        <taxon>Bacillati</taxon>
        <taxon>Bacillota</taxon>
        <taxon>Clostridia</taxon>
        <taxon>Eubacteriales</taxon>
        <taxon>Oscillospiraceae</taxon>
        <taxon>Ruminiclostridium</taxon>
    </lineage>
</organism>
<name>S0FV29_RUMCE</name>
<feature type="domain" description="SLH" evidence="3">
    <location>
        <begin position="96"/>
        <end position="157"/>
    </location>
</feature>
<dbReference type="InterPro" id="IPR001119">
    <property type="entry name" value="SLH_dom"/>
</dbReference>
<feature type="signal peptide" evidence="2">
    <location>
        <begin position="1"/>
        <end position="23"/>
    </location>
</feature>
<evidence type="ECO:0000259" key="3">
    <source>
        <dbReference type="PROSITE" id="PS51272"/>
    </source>
</evidence>
<protein>
    <submittedName>
        <fullName evidence="4">S-layer domain-containing protein</fullName>
    </submittedName>
</protein>
<keyword evidence="2" id="KW-0732">Signal</keyword>
<dbReference type="EMBL" id="AORV01000022">
    <property type="protein sequence ID" value="EMS73019.1"/>
    <property type="molecule type" value="Genomic_DNA"/>
</dbReference>
<evidence type="ECO:0000313" key="5">
    <source>
        <dbReference type="Proteomes" id="UP000014155"/>
    </source>
</evidence>
<evidence type="ECO:0000313" key="4">
    <source>
        <dbReference type="EMBL" id="EMS73019.1"/>
    </source>
</evidence>
<proteinExistence type="predicted"/>
<evidence type="ECO:0000256" key="2">
    <source>
        <dbReference type="SAM" id="SignalP"/>
    </source>
</evidence>
<keyword evidence="1" id="KW-0677">Repeat</keyword>
<sequence length="342" mass="37997">MKIRVSGIILAGAILLSGSSAFAQTMVEKDTTVKIDFNDIKTHWSGGAIQYLMKKDAIPFSQDKLVLGKAVSRSEFAVMLRNGLDIKIEYFKEPDIKDYFDDIRQDAPYASAVIDLVTAGIFEGKGSFKPDASITREEMVHYIMQAYRYKMGDRYALINISPASFKDVDAITPEYGGDVARAQHYKLIAGTGNNMFQPKKAATRAETAVVIDKLIKLLAVQNRHVIISPDATVTNDSIEMKLNITNNSEKDIILNHSSGQKFDFALLDADRNVIYRWSADKMFTMALTSTRIEPGKTLEFSDTLSGDAYAAVKDKVVYLKAYLIGSSDSFSIDDNGYEIKVK</sequence>
<dbReference type="STRING" id="1195236.CTER_0988"/>